<protein>
    <submittedName>
        <fullName evidence="1">Protein kinase family protein</fullName>
    </submittedName>
</protein>
<dbReference type="EMBL" id="FZMO01000217">
    <property type="protein sequence ID" value="SNQ48959.1"/>
    <property type="molecule type" value="Genomic_DNA"/>
</dbReference>
<sequence length="153" mass="15336">MAVLVGVLAVAALAAGAIPLLTAGGAGRGEAEPSRRTAAPAAALPAGMVGRWYGRVAQGDRTFPLELDLRAGRVGDTVGASRNSAYGCAGDVALIAVDGATVRIEDRPTKAAAPCLVGGVDVLVLRPDGTLDYSYPATELSAAGRAVLRRVLG</sequence>
<keyword evidence="1" id="KW-0808">Transferase</keyword>
<evidence type="ECO:0000313" key="2">
    <source>
        <dbReference type="Proteomes" id="UP000234331"/>
    </source>
</evidence>
<dbReference type="AlphaFoldDB" id="A0A2I2KTI4"/>
<evidence type="ECO:0000313" key="1">
    <source>
        <dbReference type="EMBL" id="SNQ48959.1"/>
    </source>
</evidence>
<keyword evidence="2" id="KW-1185">Reference proteome</keyword>
<name>A0A2I2KTI4_9ACTN</name>
<organism evidence="1 2">
    <name type="scientific">Frankia canadensis</name>
    <dbReference type="NCBI Taxonomy" id="1836972"/>
    <lineage>
        <taxon>Bacteria</taxon>
        <taxon>Bacillati</taxon>
        <taxon>Actinomycetota</taxon>
        <taxon>Actinomycetes</taxon>
        <taxon>Frankiales</taxon>
        <taxon>Frankiaceae</taxon>
        <taxon>Frankia</taxon>
    </lineage>
</organism>
<dbReference type="RefSeq" id="WP_101832546.1">
    <property type="nucleotide sequence ID" value="NZ_FZMO01000217.1"/>
</dbReference>
<proteinExistence type="predicted"/>
<gene>
    <name evidence="1" type="ORF">FRACA_2940007</name>
</gene>
<accession>A0A2I2KTI4</accession>
<dbReference type="OrthoDB" id="3679634at2"/>
<dbReference type="GO" id="GO:0016301">
    <property type="term" value="F:kinase activity"/>
    <property type="evidence" value="ECO:0007669"/>
    <property type="project" value="UniProtKB-KW"/>
</dbReference>
<dbReference type="Proteomes" id="UP000234331">
    <property type="component" value="Unassembled WGS sequence"/>
</dbReference>
<keyword evidence="1" id="KW-0418">Kinase</keyword>
<reference evidence="1 2" key="1">
    <citation type="submission" date="2017-06" db="EMBL/GenBank/DDBJ databases">
        <authorList>
            <person name="Kim H.J."/>
            <person name="Triplett B.A."/>
        </authorList>
    </citation>
    <scope>NUCLEOTIDE SEQUENCE [LARGE SCALE GENOMIC DNA]</scope>
    <source>
        <strain evidence="1">FRACA_ARgP5</strain>
    </source>
</reference>